<organism evidence="1 2">
    <name type="scientific">Hyalomma asiaticum</name>
    <name type="common">Tick</name>
    <dbReference type="NCBI Taxonomy" id="266040"/>
    <lineage>
        <taxon>Eukaryota</taxon>
        <taxon>Metazoa</taxon>
        <taxon>Ecdysozoa</taxon>
        <taxon>Arthropoda</taxon>
        <taxon>Chelicerata</taxon>
        <taxon>Arachnida</taxon>
        <taxon>Acari</taxon>
        <taxon>Parasitiformes</taxon>
        <taxon>Ixodida</taxon>
        <taxon>Ixodoidea</taxon>
        <taxon>Ixodidae</taxon>
        <taxon>Hyalomminae</taxon>
        <taxon>Hyalomma</taxon>
    </lineage>
</organism>
<accession>A0ACB7RVZ2</accession>
<gene>
    <name evidence="1" type="ORF">HPB50_017652</name>
</gene>
<evidence type="ECO:0000313" key="1">
    <source>
        <dbReference type="EMBL" id="KAH6926375.1"/>
    </source>
</evidence>
<keyword evidence="2" id="KW-1185">Reference proteome</keyword>
<evidence type="ECO:0000313" key="2">
    <source>
        <dbReference type="Proteomes" id="UP000821845"/>
    </source>
</evidence>
<comment type="caution">
    <text evidence="1">The sequence shown here is derived from an EMBL/GenBank/DDBJ whole genome shotgun (WGS) entry which is preliminary data.</text>
</comment>
<sequence>MHDRALRRPPSATPNGATGGDAVSTAGPTAATAPVLPWSVRLLRPMTLAPFPALMPASATVTITYVLPLAQPPCSFKTAETFTEPAAGKLNQATCGREATDNLSNEDPPSRFQYYDEVFLIDGCTSRKIVSDLRLVVD</sequence>
<dbReference type="EMBL" id="CM023487">
    <property type="protein sequence ID" value="KAH6926375.1"/>
    <property type="molecule type" value="Genomic_DNA"/>
</dbReference>
<proteinExistence type="predicted"/>
<name>A0ACB7RVZ2_HYAAI</name>
<reference evidence="1" key="1">
    <citation type="submission" date="2020-05" db="EMBL/GenBank/DDBJ databases">
        <title>Large-scale comparative analyses of tick genomes elucidate their genetic diversity and vector capacities.</title>
        <authorList>
            <person name="Jia N."/>
            <person name="Wang J."/>
            <person name="Shi W."/>
            <person name="Du L."/>
            <person name="Sun Y."/>
            <person name="Zhan W."/>
            <person name="Jiang J."/>
            <person name="Wang Q."/>
            <person name="Zhang B."/>
            <person name="Ji P."/>
            <person name="Sakyi L.B."/>
            <person name="Cui X."/>
            <person name="Yuan T."/>
            <person name="Jiang B."/>
            <person name="Yang W."/>
            <person name="Lam T.T.-Y."/>
            <person name="Chang Q."/>
            <person name="Ding S."/>
            <person name="Wang X."/>
            <person name="Zhu J."/>
            <person name="Ruan X."/>
            <person name="Zhao L."/>
            <person name="Wei J."/>
            <person name="Que T."/>
            <person name="Du C."/>
            <person name="Cheng J."/>
            <person name="Dai P."/>
            <person name="Han X."/>
            <person name="Huang E."/>
            <person name="Gao Y."/>
            <person name="Liu J."/>
            <person name="Shao H."/>
            <person name="Ye R."/>
            <person name="Li L."/>
            <person name="Wei W."/>
            <person name="Wang X."/>
            <person name="Wang C."/>
            <person name="Yang T."/>
            <person name="Huo Q."/>
            <person name="Li W."/>
            <person name="Guo W."/>
            <person name="Chen H."/>
            <person name="Zhou L."/>
            <person name="Ni X."/>
            <person name="Tian J."/>
            <person name="Zhou Y."/>
            <person name="Sheng Y."/>
            <person name="Liu T."/>
            <person name="Pan Y."/>
            <person name="Xia L."/>
            <person name="Li J."/>
            <person name="Zhao F."/>
            <person name="Cao W."/>
        </authorList>
    </citation>
    <scope>NUCLEOTIDE SEQUENCE</scope>
    <source>
        <strain evidence="1">Hyas-2018</strain>
    </source>
</reference>
<protein>
    <submittedName>
        <fullName evidence="1">Uncharacterized protein</fullName>
    </submittedName>
</protein>
<dbReference type="Proteomes" id="UP000821845">
    <property type="component" value="Chromosome 7"/>
</dbReference>